<dbReference type="GO" id="GO:0016740">
    <property type="term" value="F:transferase activity"/>
    <property type="evidence" value="ECO:0007669"/>
    <property type="project" value="TreeGrafter"/>
</dbReference>
<dbReference type="AlphaFoldDB" id="A0AAE3SKC8"/>
<dbReference type="Proteomes" id="UP001207408">
    <property type="component" value="Unassembled WGS sequence"/>
</dbReference>
<dbReference type="Gene3D" id="3.60.15.10">
    <property type="entry name" value="Ribonuclease Z/Hydroxyacylglutathione hydrolase-like"/>
    <property type="match status" value="1"/>
</dbReference>
<proteinExistence type="predicted"/>
<dbReference type="InterPro" id="IPR041712">
    <property type="entry name" value="DHPS-like_MBL-fold"/>
</dbReference>
<dbReference type="PANTHER" id="PTHR13754">
    <property type="entry name" value="METALLO-BETA-LACTAMASE SUPERFAMILY PROTEIN"/>
    <property type="match status" value="1"/>
</dbReference>
<feature type="domain" description="Metallo-beta-lactamase" evidence="1">
    <location>
        <begin position="19"/>
        <end position="233"/>
    </location>
</feature>
<dbReference type="PANTHER" id="PTHR13754:SF18">
    <property type="entry name" value="7,8-DIHYDROPTERIN-6-METHYL-4-(BETA-D-RIBOFURANOSYL)-AMINOBENZENE-5'-PHOSPHATE SYNTHASE"/>
    <property type="match status" value="1"/>
</dbReference>
<dbReference type="RefSeq" id="WP_301200356.1">
    <property type="nucleotide sequence ID" value="NZ_JAPDPI010000028.1"/>
</dbReference>
<protein>
    <submittedName>
        <fullName evidence="2">MBL fold metallo-hydrolase</fullName>
    </submittedName>
</protein>
<dbReference type="CDD" id="cd07713">
    <property type="entry name" value="DHPS-like_MBL-fold"/>
    <property type="match status" value="1"/>
</dbReference>
<gene>
    <name evidence="2" type="ORF">OM074_13725</name>
</gene>
<organism evidence="2 3">
    <name type="scientific">Plebeiibacterium marinum</name>
    <dbReference type="NCBI Taxonomy" id="2992111"/>
    <lineage>
        <taxon>Bacteria</taxon>
        <taxon>Pseudomonadati</taxon>
        <taxon>Bacteroidota</taxon>
        <taxon>Bacteroidia</taxon>
        <taxon>Marinilabiliales</taxon>
        <taxon>Marinilabiliaceae</taxon>
        <taxon>Plebeiibacterium</taxon>
    </lineage>
</organism>
<keyword evidence="3" id="KW-1185">Reference proteome</keyword>
<reference evidence="2" key="1">
    <citation type="submission" date="2022-10" db="EMBL/GenBank/DDBJ databases">
        <authorList>
            <person name="Yu W.X."/>
        </authorList>
    </citation>
    <scope>NUCLEOTIDE SEQUENCE</scope>
    <source>
        <strain evidence="2">D04</strain>
    </source>
</reference>
<evidence type="ECO:0000259" key="1">
    <source>
        <dbReference type="SMART" id="SM00849"/>
    </source>
</evidence>
<dbReference type="InterPro" id="IPR052926">
    <property type="entry name" value="Metallo-beta-lactamase_dom"/>
</dbReference>
<evidence type="ECO:0000313" key="2">
    <source>
        <dbReference type="EMBL" id="MCW3806690.1"/>
    </source>
</evidence>
<dbReference type="SMART" id="SM00849">
    <property type="entry name" value="Lactamase_B"/>
    <property type="match status" value="1"/>
</dbReference>
<dbReference type="EMBL" id="JAPDPI010000028">
    <property type="protein sequence ID" value="MCW3806690.1"/>
    <property type="molecule type" value="Genomic_DNA"/>
</dbReference>
<dbReference type="InterPro" id="IPR036866">
    <property type="entry name" value="RibonucZ/Hydroxyglut_hydro"/>
</dbReference>
<comment type="caution">
    <text evidence="2">The sequence shown here is derived from an EMBL/GenBank/DDBJ whole genome shotgun (WGS) entry which is preliminary data.</text>
</comment>
<name>A0AAE3SKC8_9BACT</name>
<sequence length="260" mass="29369">MQLTVLTDNYAGASFLAEHGLSYLIEIKEHKILFDTGHSDVFLKNATKLGIDLYKEVSTIILSHGHWDHGNGLANLKDKALITHPLCFMERFRGNDNSYIGLGLTEGEVKHKYNLITTEQPYIVFKDIYFLGEIPRLTEFESKTTPFIDKQNQPDYVPDDSAIVVVQNDELIIISGCAHSGICNTILHAQKVTGITKVKAVIGGFHLKTDNKQTKETIRFLKNQNIQNIYPAHCTQLDALIAFRKEFSFPQIKTGMILKF</sequence>
<dbReference type="Pfam" id="PF00753">
    <property type="entry name" value="Lactamase_B"/>
    <property type="match status" value="1"/>
</dbReference>
<accession>A0AAE3SKC8</accession>
<evidence type="ECO:0000313" key="3">
    <source>
        <dbReference type="Proteomes" id="UP001207408"/>
    </source>
</evidence>
<dbReference type="InterPro" id="IPR001279">
    <property type="entry name" value="Metallo-B-lactamas"/>
</dbReference>
<dbReference type="SUPFAM" id="SSF56281">
    <property type="entry name" value="Metallo-hydrolase/oxidoreductase"/>
    <property type="match status" value="1"/>
</dbReference>